<proteinExistence type="inferred from homology"/>
<dbReference type="GO" id="GO:0042956">
    <property type="term" value="P:maltodextrin transmembrane transport"/>
    <property type="evidence" value="ECO:0007669"/>
    <property type="project" value="TreeGrafter"/>
</dbReference>
<dbReference type="PROSITE" id="PS51257">
    <property type="entry name" value="PROKAR_LIPOPROTEIN"/>
    <property type="match status" value="1"/>
</dbReference>
<keyword evidence="6 8" id="KW-1133">Transmembrane helix</keyword>
<feature type="transmembrane region" description="Helical" evidence="8">
    <location>
        <begin position="430"/>
        <end position="448"/>
    </location>
</feature>
<feature type="domain" description="G-protein coupled receptors family 3 profile" evidence="9">
    <location>
        <begin position="324"/>
        <end position="532"/>
    </location>
</feature>
<dbReference type="GO" id="GO:0015768">
    <property type="term" value="P:maltose transport"/>
    <property type="evidence" value="ECO:0007669"/>
    <property type="project" value="TreeGrafter"/>
</dbReference>
<feature type="transmembrane region" description="Helical" evidence="8">
    <location>
        <begin position="393"/>
        <end position="409"/>
    </location>
</feature>
<evidence type="ECO:0000256" key="3">
    <source>
        <dbReference type="ARBA" id="ARBA00022448"/>
    </source>
</evidence>
<organism evidence="10 11">
    <name type="scientific">Neocallimastix californiae</name>
    <dbReference type="NCBI Taxonomy" id="1754190"/>
    <lineage>
        <taxon>Eukaryota</taxon>
        <taxon>Fungi</taxon>
        <taxon>Fungi incertae sedis</taxon>
        <taxon>Chytridiomycota</taxon>
        <taxon>Chytridiomycota incertae sedis</taxon>
        <taxon>Neocallimastigomycetes</taxon>
        <taxon>Neocallimastigales</taxon>
        <taxon>Neocallimastigaceae</taxon>
        <taxon>Neocallimastix</taxon>
    </lineage>
</organism>
<dbReference type="STRING" id="1754190.A0A1Y2AZE1"/>
<evidence type="ECO:0000256" key="7">
    <source>
        <dbReference type="ARBA" id="ARBA00023136"/>
    </source>
</evidence>
<name>A0A1Y2AZE1_9FUNG</name>
<dbReference type="EMBL" id="MCOG01000194">
    <property type="protein sequence ID" value="ORY27225.1"/>
    <property type="molecule type" value="Genomic_DNA"/>
</dbReference>
<keyword evidence="4 8" id="KW-0812">Transmembrane</keyword>
<dbReference type="AlphaFoldDB" id="A0A1Y2AZE1"/>
<dbReference type="Pfam" id="PF00003">
    <property type="entry name" value="7tm_3"/>
    <property type="match status" value="1"/>
</dbReference>
<dbReference type="PANTHER" id="PTHR30061:SF50">
    <property type="entry name" value="MALTOSE_MALTODEXTRIN-BINDING PERIPLASMIC PROTEIN"/>
    <property type="match status" value="1"/>
</dbReference>
<evidence type="ECO:0000259" key="9">
    <source>
        <dbReference type="Pfam" id="PF00003"/>
    </source>
</evidence>
<evidence type="ECO:0000256" key="8">
    <source>
        <dbReference type="SAM" id="Phobius"/>
    </source>
</evidence>
<dbReference type="Proteomes" id="UP000193920">
    <property type="component" value="Unassembled WGS sequence"/>
</dbReference>
<evidence type="ECO:0000313" key="10">
    <source>
        <dbReference type="EMBL" id="ORY27225.1"/>
    </source>
</evidence>
<keyword evidence="7 8" id="KW-0472">Membrane</keyword>
<gene>
    <name evidence="10" type="ORF">LY90DRAFT_674391</name>
</gene>
<keyword evidence="11" id="KW-1185">Reference proteome</keyword>
<evidence type="ECO:0000313" key="11">
    <source>
        <dbReference type="Proteomes" id="UP000193920"/>
    </source>
</evidence>
<dbReference type="GO" id="GO:0004930">
    <property type="term" value="F:G protein-coupled receptor activity"/>
    <property type="evidence" value="ECO:0007669"/>
    <property type="project" value="InterPro"/>
</dbReference>
<evidence type="ECO:0000256" key="5">
    <source>
        <dbReference type="ARBA" id="ARBA00022729"/>
    </source>
</evidence>
<evidence type="ECO:0000256" key="4">
    <source>
        <dbReference type="ARBA" id="ARBA00022692"/>
    </source>
</evidence>
<dbReference type="OrthoDB" id="2157358at2759"/>
<dbReference type="Pfam" id="PF01547">
    <property type="entry name" value="SBP_bac_1"/>
    <property type="match status" value="1"/>
</dbReference>
<comment type="subcellular location">
    <subcellularLocation>
        <location evidence="1">Membrane</location>
        <topology evidence="1">Multi-pass membrane protein</topology>
    </subcellularLocation>
</comment>
<reference evidence="10 11" key="1">
    <citation type="submission" date="2016-08" db="EMBL/GenBank/DDBJ databases">
        <title>A Parts List for Fungal Cellulosomes Revealed by Comparative Genomics.</title>
        <authorList>
            <consortium name="DOE Joint Genome Institute"/>
            <person name="Haitjema C.H."/>
            <person name="Gilmore S.P."/>
            <person name="Henske J.K."/>
            <person name="Solomon K.V."/>
            <person name="De Groot R."/>
            <person name="Kuo A."/>
            <person name="Mondo S.J."/>
            <person name="Salamov A.A."/>
            <person name="Labutti K."/>
            <person name="Zhao Z."/>
            <person name="Chiniquy J."/>
            <person name="Barry K."/>
            <person name="Brewer H.M."/>
            <person name="Purvine S.O."/>
            <person name="Wright A.T."/>
            <person name="Boxma B."/>
            <person name="Van Alen T."/>
            <person name="Hackstein J.H."/>
            <person name="Baker S.E."/>
            <person name="Grigoriev I.V."/>
            <person name="O'Malley M.A."/>
        </authorList>
    </citation>
    <scope>NUCLEOTIDE SEQUENCE [LARGE SCALE GENOMIC DNA]</scope>
    <source>
        <strain evidence="10 11">G1</strain>
    </source>
</reference>
<dbReference type="Gene3D" id="3.40.190.10">
    <property type="entry name" value="Periplasmic binding protein-like II"/>
    <property type="match status" value="1"/>
</dbReference>
<dbReference type="GO" id="GO:0016020">
    <property type="term" value="C:membrane"/>
    <property type="evidence" value="ECO:0007669"/>
    <property type="project" value="UniProtKB-SubCell"/>
</dbReference>
<sequence>MYSPRYAPYFIDLGDWLPAEHMSHFSSGIATQSCKYKDKWVGLPITYEFNVLYCNTNLLKKHNKKIPKTWNELLEIGKYIRDNDENSNELLLYNGFFPYSEAIVYSTQEFIYSFRNEKNFPYPEYTSREAENALNKLMEIKEELASDEIFMAIEIETFIRLFTGKGLFLKYWYYPINNIPYKIIPLVGNKEGISGSAIGGTNVGINKYIAENQKKLAVDALKYMTSVETQKKLMLNGILKSAIISLYDDPEVCQIIDCELIKSIQPIIRPSNLTNNYDEYSMKFSELIQNFLYKNKTATETLIAIDDIVRFHSFSIINSSTPKIGILIFIISVTTLIIILLTIVLIFIKKYRYHFRFLSIDFWIIILIGLIFHTSIIFTYYGNLSIFKCKLKFILLSLGFSLIFIPFLYKLIVIFQKKFNYKSRIKNHKYLFFLGFILFDIIMIIPIIRVPYKMKENIIHDGKNYLSCIDRSVFGITIKFFSYTEKVLIVLAIIFFLFVEWNILEIVIDIRLITSAVSVDIILYILYFILSFLEFLQIQK</sequence>
<comment type="similarity">
    <text evidence="2">Belongs to the bacterial solute-binding protein 1 family.</text>
</comment>
<evidence type="ECO:0000256" key="6">
    <source>
        <dbReference type="ARBA" id="ARBA00022989"/>
    </source>
</evidence>
<feature type="transmembrane region" description="Helical" evidence="8">
    <location>
        <begin position="516"/>
        <end position="538"/>
    </location>
</feature>
<comment type="caution">
    <text evidence="10">The sequence shown here is derived from an EMBL/GenBank/DDBJ whole genome shotgun (WGS) entry which is preliminary data.</text>
</comment>
<feature type="transmembrane region" description="Helical" evidence="8">
    <location>
        <begin position="324"/>
        <end position="348"/>
    </location>
</feature>
<dbReference type="InterPro" id="IPR017978">
    <property type="entry name" value="GPCR_3_C"/>
</dbReference>
<evidence type="ECO:0000256" key="2">
    <source>
        <dbReference type="ARBA" id="ARBA00008520"/>
    </source>
</evidence>
<dbReference type="PANTHER" id="PTHR30061">
    <property type="entry name" value="MALTOSE-BINDING PERIPLASMIC PROTEIN"/>
    <property type="match status" value="1"/>
</dbReference>
<dbReference type="SUPFAM" id="SSF53850">
    <property type="entry name" value="Periplasmic binding protein-like II"/>
    <property type="match status" value="1"/>
</dbReference>
<protein>
    <submittedName>
        <fullName evidence="10">Periplasmic binding protein-like II</fullName>
    </submittedName>
</protein>
<keyword evidence="3" id="KW-0813">Transport</keyword>
<evidence type="ECO:0000256" key="1">
    <source>
        <dbReference type="ARBA" id="ARBA00004141"/>
    </source>
</evidence>
<feature type="transmembrane region" description="Helical" evidence="8">
    <location>
        <begin position="487"/>
        <end position="504"/>
    </location>
</feature>
<dbReference type="GO" id="GO:1901982">
    <property type="term" value="F:maltose binding"/>
    <property type="evidence" value="ECO:0007669"/>
    <property type="project" value="TreeGrafter"/>
</dbReference>
<accession>A0A1Y2AZE1</accession>
<dbReference type="InterPro" id="IPR006059">
    <property type="entry name" value="SBP"/>
</dbReference>
<keyword evidence="5" id="KW-0732">Signal</keyword>
<feature type="transmembrane region" description="Helical" evidence="8">
    <location>
        <begin position="360"/>
        <end position="381"/>
    </location>
</feature>